<evidence type="ECO:0000256" key="1">
    <source>
        <dbReference type="SAM" id="Coils"/>
    </source>
</evidence>
<comment type="caution">
    <text evidence="2">The sequence shown here is derived from an EMBL/GenBank/DDBJ whole genome shotgun (WGS) entry which is preliminary data.</text>
</comment>
<dbReference type="PANTHER" id="PTHR48475">
    <property type="entry name" value="RIBONUCLEASE H"/>
    <property type="match status" value="1"/>
</dbReference>
<dbReference type="AlphaFoldDB" id="A0AAE2BM11"/>
<keyword evidence="3" id="KW-1185">Reference proteome</keyword>
<proteinExistence type="predicted"/>
<name>A0AAE2BM11_9LAMI</name>
<dbReference type="Proteomes" id="UP001289374">
    <property type="component" value="Unassembled WGS sequence"/>
</dbReference>
<dbReference type="EMBL" id="JACGWL010000012">
    <property type="protein sequence ID" value="KAK4390302.1"/>
    <property type="molecule type" value="Genomic_DNA"/>
</dbReference>
<feature type="coiled-coil region" evidence="1">
    <location>
        <begin position="46"/>
        <end position="73"/>
    </location>
</feature>
<evidence type="ECO:0000313" key="2">
    <source>
        <dbReference type="EMBL" id="KAK4390302.1"/>
    </source>
</evidence>
<dbReference type="PANTHER" id="PTHR48475:SF2">
    <property type="entry name" value="RIBONUCLEASE H"/>
    <property type="match status" value="1"/>
</dbReference>
<sequence length="143" mass="16226">MLTNHPLGKVLADPNISGQMVNWSIELSEHGIEYRPGLTIKAQPLVDFILEMMRNEEDQLARLKDELEEYLKDGTPQDPKEAKPIRVRASTFTLFGGELYKSGFSQPYLKCINQDKMEYISREIHKGSCRNHSGGRALASKAF</sequence>
<gene>
    <name evidence="2" type="ORF">Sango_2093500</name>
</gene>
<keyword evidence="1" id="KW-0175">Coiled coil</keyword>
<reference evidence="2" key="1">
    <citation type="submission" date="2020-06" db="EMBL/GenBank/DDBJ databases">
        <authorList>
            <person name="Li T."/>
            <person name="Hu X."/>
            <person name="Zhang T."/>
            <person name="Song X."/>
            <person name="Zhang H."/>
            <person name="Dai N."/>
            <person name="Sheng W."/>
            <person name="Hou X."/>
            <person name="Wei L."/>
        </authorList>
    </citation>
    <scope>NUCLEOTIDE SEQUENCE</scope>
    <source>
        <strain evidence="2">K16</strain>
        <tissue evidence="2">Leaf</tissue>
    </source>
</reference>
<accession>A0AAE2BM11</accession>
<evidence type="ECO:0000313" key="3">
    <source>
        <dbReference type="Proteomes" id="UP001289374"/>
    </source>
</evidence>
<protein>
    <submittedName>
        <fullName evidence="2">Uncharacterized protein</fullName>
    </submittedName>
</protein>
<reference evidence="2" key="2">
    <citation type="journal article" date="2024" name="Plant">
        <title>Genomic evolution and insights into agronomic trait innovations of Sesamum species.</title>
        <authorList>
            <person name="Miao H."/>
            <person name="Wang L."/>
            <person name="Qu L."/>
            <person name="Liu H."/>
            <person name="Sun Y."/>
            <person name="Le M."/>
            <person name="Wang Q."/>
            <person name="Wei S."/>
            <person name="Zheng Y."/>
            <person name="Lin W."/>
            <person name="Duan Y."/>
            <person name="Cao H."/>
            <person name="Xiong S."/>
            <person name="Wang X."/>
            <person name="Wei L."/>
            <person name="Li C."/>
            <person name="Ma Q."/>
            <person name="Ju M."/>
            <person name="Zhao R."/>
            <person name="Li G."/>
            <person name="Mu C."/>
            <person name="Tian Q."/>
            <person name="Mei H."/>
            <person name="Zhang T."/>
            <person name="Gao T."/>
            <person name="Zhang H."/>
        </authorList>
    </citation>
    <scope>NUCLEOTIDE SEQUENCE</scope>
    <source>
        <strain evidence="2">K16</strain>
    </source>
</reference>
<organism evidence="2 3">
    <name type="scientific">Sesamum angolense</name>
    <dbReference type="NCBI Taxonomy" id="2727404"/>
    <lineage>
        <taxon>Eukaryota</taxon>
        <taxon>Viridiplantae</taxon>
        <taxon>Streptophyta</taxon>
        <taxon>Embryophyta</taxon>
        <taxon>Tracheophyta</taxon>
        <taxon>Spermatophyta</taxon>
        <taxon>Magnoliopsida</taxon>
        <taxon>eudicotyledons</taxon>
        <taxon>Gunneridae</taxon>
        <taxon>Pentapetalae</taxon>
        <taxon>asterids</taxon>
        <taxon>lamiids</taxon>
        <taxon>Lamiales</taxon>
        <taxon>Pedaliaceae</taxon>
        <taxon>Sesamum</taxon>
    </lineage>
</organism>